<organism evidence="1 2">
    <name type="scientific">Musa acuminata subsp. malaccensis</name>
    <name type="common">Wild banana</name>
    <name type="synonym">Musa malaccensis</name>
    <dbReference type="NCBI Taxonomy" id="214687"/>
    <lineage>
        <taxon>Eukaryota</taxon>
        <taxon>Viridiplantae</taxon>
        <taxon>Streptophyta</taxon>
        <taxon>Embryophyta</taxon>
        <taxon>Tracheophyta</taxon>
        <taxon>Spermatophyta</taxon>
        <taxon>Magnoliopsida</taxon>
        <taxon>Liliopsida</taxon>
        <taxon>Zingiberales</taxon>
        <taxon>Musaceae</taxon>
        <taxon>Musa</taxon>
    </lineage>
</organism>
<name>A0A804I0F7_MUSAM</name>
<dbReference type="AlphaFoldDB" id="A0A804I0F7"/>
<proteinExistence type="predicted"/>
<evidence type="ECO:0000313" key="1">
    <source>
        <dbReference type="EnsemblPlants" id="Ma02_p07940.1"/>
    </source>
</evidence>
<keyword evidence="2" id="KW-1185">Reference proteome</keyword>
<dbReference type="Proteomes" id="UP000012960">
    <property type="component" value="Unplaced"/>
</dbReference>
<evidence type="ECO:0000313" key="2">
    <source>
        <dbReference type="Proteomes" id="UP000012960"/>
    </source>
</evidence>
<sequence length="87" mass="9295">MHKGSQDLDVATIVSHGTSLAIAAPSPACLLKAFVLTTSHASSSLFQLQEKLLSSCLTALTSPSIINHISNAILMEIDLHQPQPFRE</sequence>
<dbReference type="InParanoid" id="A0A804I0F7"/>
<reference evidence="1" key="1">
    <citation type="submission" date="2021-05" db="UniProtKB">
        <authorList>
            <consortium name="EnsemblPlants"/>
        </authorList>
    </citation>
    <scope>IDENTIFICATION</scope>
    <source>
        <strain evidence="1">subsp. malaccensis</strain>
    </source>
</reference>
<dbReference type="EnsemblPlants" id="Ma02_t07940.1">
    <property type="protein sequence ID" value="Ma02_p07940.1"/>
    <property type="gene ID" value="Ma02_g07940"/>
</dbReference>
<protein>
    <submittedName>
        <fullName evidence="1">Uncharacterized protein</fullName>
    </submittedName>
</protein>
<dbReference type="Gramene" id="Ma02_t07940.1">
    <property type="protein sequence ID" value="Ma02_p07940.1"/>
    <property type="gene ID" value="Ma02_g07940"/>
</dbReference>
<accession>A0A804I0F7</accession>